<evidence type="ECO:0000313" key="2">
    <source>
        <dbReference type="EMBL" id="MBL7255519.1"/>
    </source>
</evidence>
<accession>A0ABS1VLB7</accession>
<feature type="region of interest" description="Disordered" evidence="1">
    <location>
        <begin position="74"/>
        <end position="94"/>
    </location>
</feature>
<gene>
    <name evidence="2" type="ORF">JKJ07_14535</name>
</gene>
<organism evidence="2 3">
    <name type="scientific">Paractinoplanes lichenicola</name>
    <dbReference type="NCBI Taxonomy" id="2802976"/>
    <lineage>
        <taxon>Bacteria</taxon>
        <taxon>Bacillati</taxon>
        <taxon>Actinomycetota</taxon>
        <taxon>Actinomycetes</taxon>
        <taxon>Micromonosporales</taxon>
        <taxon>Micromonosporaceae</taxon>
        <taxon>Paractinoplanes</taxon>
    </lineage>
</organism>
<evidence type="ECO:0008006" key="4">
    <source>
        <dbReference type="Google" id="ProtNLM"/>
    </source>
</evidence>
<dbReference type="EMBL" id="JAENHO010000004">
    <property type="protein sequence ID" value="MBL7255519.1"/>
    <property type="molecule type" value="Genomic_DNA"/>
</dbReference>
<proteinExistence type="predicted"/>
<reference evidence="2 3" key="1">
    <citation type="submission" date="2021-01" db="EMBL/GenBank/DDBJ databases">
        <title>Actinoplanes sp. nov. LDG1-01 isolated from lichen.</title>
        <authorList>
            <person name="Saeng-In P."/>
            <person name="Phongsopitanun W."/>
            <person name="Kanchanasin P."/>
            <person name="Yuki M."/>
            <person name="Kudo T."/>
            <person name="Ohkuma M."/>
            <person name="Tanasupawat S."/>
        </authorList>
    </citation>
    <scope>NUCLEOTIDE SEQUENCE [LARGE SCALE GENOMIC DNA]</scope>
    <source>
        <strain evidence="2 3">LDG1-01</strain>
    </source>
</reference>
<comment type="caution">
    <text evidence="2">The sequence shown here is derived from an EMBL/GenBank/DDBJ whole genome shotgun (WGS) entry which is preliminary data.</text>
</comment>
<sequence>MPRASDFLGKRVAGGRIVDVAFDENQRLTEAIVVRGPWGRLLGYEREQVRGPWLIETLARWILRRETIVVPWDPSFVTPDPRPEPPTSAREASG</sequence>
<dbReference type="RefSeq" id="WP_202992029.1">
    <property type="nucleotide sequence ID" value="NZ_JAENHO010000004.1"/>
</dbReference>
<evidence type="ECO:0000256" key="1">
    <source>
        <dbReference type="SAM" id="MobiDB-lite"/>
    </source>
</evidence>
<evidence type="ECO:0000313" key="3">
    <source>
        <dbReference type="Proteomes" id="UP000598996"/>
    </source>
</evidence>
<protein>
    <recommendedName>
        <fullName evidence="4">PRC-barrel domain-containing protein</fullName>
    </recommendedName>
</protein>
<dbReference type="Proteomes" id="UP000598996">
    <property type="component" value="Unassembled WGS sequence"/>
</dbReference>
<name>A0ABS1VLB7_9ACTN</name>
<keyword evidence="3" id="KW-1185">Reference proteome</keyword>